<reference evidence="3" key="1">
    <citation type="journal article" date="2018" name="Proc. Natl. Acad. Sci. U.S.A.">
        <title>Linking secondary metabolites to gene clusters through genome sequencing of six diverse Aspergillus species.</title>
        <authorList>
            <person name="Kaerboelling I."/>
            <person name="Vesth T.C."/>
            <person name="Frisvad J.C."/>
            <person name="Nybo J.L."/>
            <person name="Theobald S."/>
            <person name="Kuo A."/>
            <person name="Bowyer P."/>
            <person name="Matsuda Y."/>
            <person name="Mondo S."/>
            <person name="Lyhne E.K."/>
            <person name="Kogle M.E."/>
            <person name="Clum A."/>
            <person name="Lipzen A."/>
            <person name="Salamov A."/>
            <person name="Ngan C.Y."/>
            <person name="Daum C."/>
            <person name="Chiniquy J."/>
            <person name="Barry K."/>
            <person name="LaButti K."/>
            <person name="Haridas S."/>
            <person name="Simmons B.A."/>
            <person name="Magnuson J.K."/>
            <person name="Mortensen U.H."/>
            <person name="Larsen T.O."/>
            <person name="Grigoriev I.V."/>
            <person name="Baker S.E."/>
            <person name="Andersen M.R."/>
        </authorList>
    </citation>
    <scope>NUCLEOTIDE SEQUENCE [LARGE SCALE GENOMIC DNA]</scope>
    <source>
        <strain evidence="3">IBT 16806</strain>
    </source>
</reference>
<organism evidence="2 3">
    <name type="scientific">Aspergillus novofumigatus (strain IBT 16806)</name>
    <dbReference type="NCBI Taxonomy" id="1392255"/>
    <lineage>
        <taxon>Eukaryota</taxon>
        <taxon>Fungi</taxon>
        <taxon>Dikarya</taxon>
        <taxon>Ascomycota</taxon>
        <taxon>Pezizomycotina</taxon>
        <taxon>Eurotiomycetes</taxon>
        <taxon>Eurotiomycetidae</taxon>
        <taxon>Eurotiales</taxon>
        <taxon>Aspergillaceae</taxon>
        <taxon>Aspergillus</taxon>
        <taxon>Aspergillus subgen. Fumigati</taxon>
    </lineage>
</organism>
<evidence type="ECO:0000256" key="1">
    <source>
        <dbReference type="SAM" id="MobiDB-lite"/>
    </source>
</evidence>
<dbReference type="GeneID" id="36537999"/>
<name>A0A2I1CHR1_ASPN1</name>
<proteinExistence type="predicted"/>
<accession>A0A2I1CHR1</accession>
<gene>
    <name evidence="2" type="ORF">P174DRAFT_476910</name>
</gene>
<dbReference type="AlphaFoldDB" id="A0A2I1CHR1"/>
<dbReference type="EMBL" id="MSZS01000002">
    <property type="protein sequence ID" value="PKX97168.1"/>
    <property type="molecule type" value="Genomic_DNA"/>
</dbReference>
<sequence length="79" mass="9143">MHPCESPGKTKGNRDTKHCRENAIDDDDDDDDDDDAEDERAETMQTKHMTYRDSFARLGNADRLTDPRRCFERIQSAIP</sequence>
<feature type="region of interest" description="Disordered" evidence="1">
    <location>
        <begin position="1"/>
        <end position="46"/>
    </location>
</feature>
<keyword evidence="3" id="KW-1185">Reference proteome</keyword>
<evidence type="ECO:0000313" key="3">
    <source>
        <dbReference type="Proteomes" id="UP000234474"/>
    </source>
</evidence>
<dbReference type="Proteomes" id="UP000234474">
    <property type="component" value="Unassembled WGS sequence"/>
</dbReference>
<dbReference type="RefSeq" id="XP_024685763.1">
    <property type="nucleotide sequence ID" value="XM_024830670.1"/>
</dbReference>
<feature type="compositionally biased region" description="Basic and acidic residues" evidence="1">
    <location>
        <begin position="12"/>
        <end position="23"/>
    </location>
</feature>
<comment type="caution">
    <text evidence="2">The sequence shown here is derived from an EMBL/GenBank/DDBJ whole genome shotgun (WGS) entry which is preliminary data.</text>
</comment>
<protein>
    <submittedName>
        <fullName evidence="2">Uncharacterized protein</fullName>
    </submittedName>
</protein>
<dbReference type="VEuPathDB" id="FungiDB:P174DRAFT_476910"/>
<feature type="compositionally biased region" description="Acidic residues" evidence="1">
    <location>
        <begin position="24"/>
        <end position="40"/>
    </location>
</feature>
<evidence type="ECO:0000313" key="2">
    <source>
        <dbReference type="EMBL" id="PKX97168.1"/>
    </source>
</evidence>